<name>A0A1E4RJY4_9ASCO</name>
<keyword evidence="2 7" id="KW-0378">Hydrolase</keyword>
<gene>
    <name evidence="7" type="ORF">HYPBUDRAFT_152448</name>
</gene>
<feature type="region of interest" description="Disordered" evidence="4">
    <location>
        <begin position="723"/>
        <end position="791"/>
    </location>
</feature>
<feature type="compositionally biased region" description="Basic residues" evidence="4">
    <location>
        <begin position="734"/>
        <end position="748"/>
    </location>
</feature>
<dbReference type="InterPro" id="IPR013780">
    <property type="entry name" value="Glyco_hydro_b"/>
</dbReference>
<dbReference type="GO" id="GO:0005829">
    <property type="term" value="C:cytosol"/>
    <property type="evidence" value="ECO:0007669"/>
    <property type="project" value="EnsemblFungi"/>
</dbReference>
<feature type="domain" description="Glycoside hydrolase family 5" evidence="5">
    <location>
        <begin position="128"/>
        <end position="193"/>
    </location>
</feature>
<dbReference type="SUPFAM" id="SSF51445">
    <property type="entry name" value="(Trans)glycosidases"/>
    <property type="match status" value="1"/>
</dbReference>
<evidence type="ECO:0000256" key="4">
    <source>
        <dbReference type="SAM" id="MobiDB-lite"/>
    </source>
</evidence>
<comment type="similarity">
    <text evidence="1">Belongs to the glycosyl hydrolase 5 (cellulase A) family.</text>
</comment>
<dbReference type="Proteomes" id="UP000095085">
    <property type="component" value="Unassembled WGS sequence"/>
</dbReference>
<dbReference type="AlphaFoldDB" id="A0A1E4RJY4"/>
<evidence type="ECO:0000259" key="6">
    <source>
        <dbReference type="Pfam" id="PF18564"/>
    </source>
</evidence>
<dbReference type="Pfam" id="PF00150">
    <property type="entry name" value="Cellulase"/>
    <property type="match status" value="1"/>
</dbReference>
<evidence type="ECO:0000256" key="1">
    <source>
        <dbReference type="ARBA" id="ARBA00005641"/>
    </source>
</evidence>
<evidence type="ECO:0000259" key="5">
    <source>
        <dbReference type="Pfam" id="PF00150"/>
    </source>
</evidence>
<dbReference type="InterPro" id="IPR052066">
    <property type="entry name" value="Glycosphingolipid_Hydrolases"/>
</dbReference>
<dbReference type="EMBL" id="KV454540">
    <property type="protein sequence ID" value="ODV67546.1"/>
    <property type="molecule type" value="Genomic_DNA"/>
</dbReference>
<dbReference type="FunFam" id="3.20.20.80:FF:000174">
    <property type="entry name" value="YIR007W-like protein"/>
    <property type="match status" value="1"/>
</dbReference>
<dbReference type="Pfam" id="PF18564">
    <property type="entry name" value="Glyco_hydro_5_C"/>
    <property type="match status" value="1"/>
</dbReference>
<dbReference type="PANTHER" id="PTHR31308">
    <property type="match status" value="1"/>
</dbReference>
<dbReference type="InterPro" id="IPR017853">
    <property type="entry name" value="GH"/>
</dbReference>
<evidence type="ECO:0000313" key="8">
    <source>
        <dbReference type="Proteomes" id="UP000095085"/>
    </source>
</evidence>
<dbReference type="STRING" id="984485.A0A1E4RJY4"/>
<proteinExistence type="inferred from homology"/>
<dbReference type="PANTHER" id="PTHR31308:SF5">
    <property type="entry name" value="ERGOSTERYL-BETA-GLUCOSIDASE"/>
    <property type="match status" value="1"/>
</dbReference>
<dbReference type="GO" id="GO:1904462">
    <property type="term" value="P:ergosteryl 3-beta-D-glucoside catabolic process"/>
    <property type="evidence" value="ECO:0007669"/>
    <property type="project" value="EnsemblFungi"/>
</dbReference>
<protein>
    <submittedName>
        <fullName evidence="7">Glycoside hydrolase</fullName>
    </submittedName>
</protein>
<reference evidence="8" key="1">
    <citation type="submission" date="2016-05" db="EMBL/GenBank/DDBJ databases">
        <title>Comparative genomics of biotechnologically important yeasts.</title>
        <authorList>
            <consortium name="DOE Joint Genome Institute"/>
            <person name="Riley R."/>
            <person name="Haridas S."/>
            <person name="Wolfe K.H."/>
            <person name="Lopes M.R."/>
            <person name="Hittinger C.T."/>
            <person name="Goker M."/>
            <person name="Salamov A."/>
            <person name="Wisecaver J."/>
            <person name="Long T.M."/>
            <person name="Aerts A.L."/>
            <person name="Barry K."/>
            <person name="Choi C."/>
            <person name="Clum A."/>
            <person name="Coughlan A.Y."/>
            <person name="Deshpande S."/>
            <person name="Douglass A.P."/>
            <person name="Hanson S.J."/>
            <person name="Klenk H.-P."/>
            <person name="Labutti K."/>
            <person name="Lapidus A."/>
            <person name="Lindquist E."/>
            <person name="Lipzen A."/>
            <person name="Meier-Kolthoff J.P."/>
            <person name="Ohm R.A."/>
            <person name="Otillar R.P."/>
            <person name="Pangilinan J."/>
            <person name="Peng Y."/>
            <person name="Rokas A."/>
            <person name="Rosa C.A."/>
            <person name="Scheuner C."/>
            <person name="Sibirny A.A."/>
            <person name="Slot J.C."/>
            <person name="Stielow J.B."/>
            <person name="Sun H."/>
            <person name="Kurtzman C.P."/>
            <person name="Blackwell M."/>
            <person name="Grigoriev I.V."/>
            <person name="Jeffries T.W."/>
        </authorList>
    </citation>
    <scope>NUCLEOTIDE SEQUENCE [LARGE SCALE GENOMIC DNA]</scope>
    <source>
        <strain evidence="8">NRRL Y-1933</strain>
    </source>
</reference>
<dbReference type="GeneID" id="30995569"/>
<evidence type="ECO:0000256" key="2">
    <source>
        <dbReference type="ARBA" id="ARBA00022801"/>
    </source>
</evidence>
<feature type="domain" description="Glycoside hydrolase family 5 C-terminal" evidence="6">
    <location>
        <begin position="825"/>
        <end position="910"/>
    </location>
</feature>
<accession>A0A1E4RJY4</accession>
<dbReference type="PROSITE" id="PS00659">
    <property type="entry name" value="GLYCOSYL_HYDROL_F5"/>
    <property type="match status" value="1"/>
</dbReference>
<dbReference type="InterPro" id="IPR041036">
    <property type="entry name" value="GH5_C"/>
</dbReference>
<keyword evidence="3" id="KW-0326">Glycosidase</keyword>
<dbReference type="InterPro" id="IPR001547">
    <property type="entry name" value="Glyco_hydro_5"/>
</dbReference>
<dbReference type="GO" id="GO:0050295">
    <property type="term" value="F:steryl-beta-glucosidase activity"/>
    <property type="evidence" value="ECO:0007669"/>
    <property type="project" value="EnsemblFungi"/>
</dbReference>
<dbReference type="InterPro" id="IPR018087">
    <property type="entry name" value="Glyco_hydro_5_CS"/>
</dbReference>
<keyword evidence="8" id="KW-1185">Reference proteome</keyword>
<organism evidence="7 8">
    <name type="scientific">Hyphopichia burtonii NRRL Y-1933</name>
    <dbReference type="NCBI Taxonomy" id="984485"/>
    <lineage>
        <taxon>Eukaryota</taxon>
        <taxon>Fungi</taxon>
        <taxon>Dikarya</taxon>
        <taxon>Ascomycota</taxon>
        <taxon>Saccharomycotina</taxon>
        <taxon>Pichiomycetes</taxon>
        <taxon>Debaryomycetaceae</taxon>
        <taxon>Hyphopichia</taxon>
    </lineage>
</organism>
<dbReference type="RefSeq" id="XP_020076613.1">
    <property type="nucleotide sequence ID" value="XM_020221019.1"/>
</dbReference>
<dbReference type="Gene3D" id="3.20.20.80">
    <property type="entry name" value="Glycosidases"/>
    <property type="match status" value="2"/>
</dbReference>
<feature type="compositionally biased region" description="Polar residues" evidence="4">
    <location>
        <begin position="755"/>
        <end position="768"/>
    </location>
</feature>
<sequence length="948" mass="107872">MRGAKYVRDVINDRLSVYSTVSSVSLSGIKPLKRKYGDPLEEIEATSDTNSTQSILDCVPLETDGKGNIIDPQLGRKITLKGINMDAGLKLPLSPDMPTYKADSTNPDDVFFDGDHVSFVGRPYPLEEAELHFRRIKSWGYNTIRYIITWEAIEHEGPGKYDDDYIDYTAKILDIIYKIGGLYVFIDPHQDVWSRFSGGSGAPLWTLYAAGLQPKRFAHTEASILHNEPRFQDPAHPEYEPFPKMIWPSNYKRLASLTMFTLFWAGATYFPDLTINNVNIQHYLQDHYIDSQAYFWSKITERLPHMIENGSLLGFESMNEPNCGLVGHEHLGYLPTNQQLRIGTTPTVYQCMKLGMGFAVEISVYKITMSGPQKAGTKIVDPKGARAWLSPEEAQEIDCHYGWKRGSNWKIGNCIFSQRRIWKWDKNLDLSMLPNLSAQERLKWGNENCELKLPNYFNQVSSSLKFNLDILPKKINMEFFTNNFFVDYYIKFKKMVREITPNIFVMIQPPVLEIPPDLRKDTRHIIDSKTIYCPHYYDGVSLLFKTWNTKYNVDTMGIMRGCYFNPVLGIVFGERAIRNCLKRQFQQIKQECEDYLGSIPTLMSETGMPFDMDDKRSYDDCKYISQTGAIDALSYALEGSNMSHTYWCYTSINSHKFGDRWNNEDFSFWSPEDRNLLLNDDPSPEIFNQNFNMSSTSTSMSRLSSLKSKAVLSIKTGGETLKVKTRKYSSNGRGRLKRIGTKHQRRRSAAMIENKSINEPNGSETLNGEASNNSSSERESDDNTDSQSTLSVGIISTTSENVRLGHNRKCYPSPDGVRAASAVIRPYAVATRGSIRVSEFDIKSVKFALTVSFANSNDEDSDRDTPTIIYLPKWHYPYLNYGDIYLTSGTVKYNSLLEYLEWYHNEDGSETDETLSSTSAANTEETIIIKNNSGSLDDLKVPGGCPIS</sequence>
<evidence type="ECO:0000256" key="3">
    <source>
        <dbReference type="ARBA" id="ARBA00023295"/>
    </source>
</evidence>
<dbReference type="Gene3D" id="2.60.40.1180">
    <property type="entry name" value="Golgi alpha-mannosidase II"/>
    <property type="match status" value="1"/>
</dbReference>
<dbReference type="OrthoDB" id="9971853at2759"/>
<dbReference type="GO" id="GO:0000272">
    <property type="term" value="P:polysaccharide catabolic process"/>
    <property type="evidence" value="ECO:0007669"/>
    <property type="project" value="InterPro"/>
</dbReference>
<evidence type="ECO:0000313" key="7">
    <source>
        <dbReference type="EMBL" id="ODV67546.1"/>
    </source>
</evidence>